<name>A0A4C1VHG4_EUMVA</name>
<protein>
    <submittedName>
        <fullName evidence="1">Uncharacterized protein</fullName>
    </submittedName>
</protein>
<gene>
    <name evidence="1" type="ORF">EVAR_28181_1</name>
</gene>
<comment type="caution">
    <text evidence="1">The sequence shown here is derived from an EMBL/GenBank/DDBJ whole genome shotgun (WGS) entry which is preliminary data.</text>
</comment>
<dbReference type="Proteomes" id="UP000299102">
    <property type="component" value="Unassembled WGS sequence"/>
</dbReference>
<dbReference type="EMBL" id="BGZK01000348">
    <property type="protein sequence ID" value="GBP38386.1"/>
    <property type="molecule type" value="Genomic_DNA"/>
</dbReference>
<sequence length="84" mass="9222">MRAGDSGVFGSREASGQLLELIRAKNAALRRASAFLTTKIQSASPPTPSVQLAPFVDDTALFYRARYNKPTLLRLQRTIDELGQ</sequence>
<dbReference type="AlphaFoldDB" id="A0A4C1VHG4"/>
<dbReference type="OrthoDB" id="414730at2759"/>
<accession>A0A4C1VHG4</accession>
<keyword evidence="2" id="KW-1185">Reference proteome</keyword>
<proteinExistence type="predicted"/>
<evidence type="ECO:0000313" key="1">
    <source>
        <dbReference type="EMBL" id="GBP38386.1"/>
    </source>
</evidence>
<reference evidence="1 2" key="1">
    <citation type="journal article" date="2019" name="Commun. Biol.">
        <title>The bagworm genome reveals a unique fibroin gene that provides high tensile strength.</title>
        <authorList>
            <person name="Kono N."/>
            <person name="Nakamura H."/>
            <person name="Ohtoshi R."/>
            <person name="Tomita M."/>
            <person name="Numata K."/>
            <person name="Arakawa K."/>
        </authorList>
    </citation>
    <scope>NUCLEOTIDE SEQUENCE [LARGE SCALE GENOMIC DNA]</scope>
</reference>
<evidence type="ECO:0000313" key="2">
    <source>
        <dbReference type="Proteomes" id="UP000299102"/>
    </source>
</evidence>
<organism evidence="1 2">
    <name type="scientific">Eumeta variegata</name>
    <name type="common">Bagworm moth</name>
    <name type="synonym">Eumeta japonica</name>
    <dbReference type="NCBI Taxonomy" id="151549"/>
    <lineage>
        <taxon>Eukaryota</taxon>
        <taxon>Metazoa</taxon>
        <taxon>Ecdysozoa</taxon>
        <taxon>Arthropoda</taxon>
        <taxon>Hexapoda</taxon>
        <taxon>Insecta</taxon>
        <taxon>Pterygota</taxon>
        <taxon>Neoptera</taxon>
        <taxon>Endopterygota</taxon>
        <taxon>Lepidoptera</taxon>
        <taxon>Glossata</taxon>
        <taxon>Ditrysia</taxon>
        <taxon>Tineoidea</taxon>
        <taxon>Psychidae</taxon>
        <taxon>Oiketicinae</taxon>
        <taxon>Eumeta</taxon>
    </lineage>
</organism>